<evidence type="ECO:0000313" key="2">
    <source>
        <dbReference type="EMBL" id="MFC0318670.1"/>
    </source>
</evidence>
<sequence>MKKLSLKPKILLTAFILGGSIAGATEIAQRITSSQQQTLSWQKYDRETQQPVGSPFNDTEANVREDLGCNDETESICATGTAPGVSTTIYYNEEE</sequence>
<protein>
    <submittedName>
        <fullName evidence="2">Uncharacterized protein</fullName>
    </submittedName>
</protein>
<gene>
    <name evidence="2" type="ORF">ACFFI0_10130</name>
</gene>
<dbReference type="EMBL" id="JBHLWO010000002">
    <property type="protein sequence ID" value="MFC0318670.1"/>
    <property type="molecule type" value="Genomic_DNA"/>
</dbReference>
<organism evidence="2 3">
    <name type="scientific">Olivibacter oleidegradans</name>
    <dbReference type="NCBI Taxonomy" id="760123"/>
    <lineage>
        <taxon>Bacteria</taxon>
        <taxon>Pseudomonadati</taxon>
        <taxon>Bacteroidota</taxon>
        <taxon>Sphingobacteriia</taxon>
        <taxon>Sphingobacteriales</taxon>
        <taxon>Sphingobacteriaceae</taxon>
        <taxon>Olivibacter</taxon>
    </lineage>
</organism>
<reference evidence="2 3" key="1">
    <citation type="submission" date="2024-09" db="EMBL/GenBank/DDBJ databases">
        <authorList>
            <person name="Sun Q."/>
            <person name="Mori K."/>
        </authorList>
    </citation>
    <scope>NUCLEOTIDE SEQUENCE [LARGE SCALE GENOMIC DNA]</scope>
    <source>
        <strain evidence="2 3">CCM 7765</strain>
    </source>
</reference>
<evidence type="ECO:0000313" key="3">
    <source>
        <dbReference type="Proteomes" id="UP001589774"/>
    </source>
</evidence>
<evidence type="ECO:0000256" key="1">
    <source>
        <dbReference type="SAM" id="SignalP"/>
    </source>
</evidence>
<proteinExistence type="predicted"/>
<name>A0ABV6HKJ2_9SPHI</name>
<keyword evidence="1" id="KW-0732">Signal</keyword>
<comment type="caution">
    <text evidence="2">The sequence shown here is derived from an EMBL/GenBank/DDBJ whole genome shotgun (WGS) entry which is preliminary data.</text>
</comment>
<feature type="chain" id="PRO_5045690835" evidence="1">
    <location>
        <begin position="25"/>
        <end position="95"/>
    </location>
</feature>
<dbReference type="RefSeq" id="WP_130857513.1">
    <property type="nucleotide sequence ID" value="NZ_JBHLWO010000002.1"/>
</dbReference>
<dbReference type="Proteomes" id="UP001589774">
    <property type="component" value="Unassembled WGS sequence"/>
</dbReference>
<keyword evidence="3" id="KW-1185">Reference proteome</keyword>
<accession>A0ABV6HKJ2</accession>
<feature type="signal peptide" evidence="1">
    <location>
        <begin position="1"/>
        <end position="24"/>
    </location>
</feature>